<feature type="transmembrane region" description="Helical" evidence="1">
    <location>
        <begin position="6"/>
        <end position="22"/>
    </location>
</feature>
<sequence>MLGRIIAMVIAGVIIVYLVRWIDNFFSGFRK</sequence>
<organism evidence="2">
    <name type="scientific">Bacteroides intestinalis</name>
    <dbReference type="NCBI Taxonomy" id="329854"/>
    <lineage>
        <taxon>Bacteria</taxon>
        <taxon>Pseudomonadati</taxon>
        <taxon>Bacteroidota</taxon>
        <taxon>Bacteroidia</taxon>
        <taxon>Bacteroidales</taxon>
        <taxon>Bacteroidaceae</taxon>
        <taxon>Bacteroides</taxon>
    </lineage>
</organism>
<dbReference type="EMBL" id="CACRSU010000011">
    <property type="protein sequence ID" value="VYS87343.1"/>
    <property type="molecule type" value="Genomic_DNA"/>
</dbReference>
<accession>A0A6N2S0X1</accession>
<keyword evidence="1" id="KW-0812">Transmembrane</keyword>
<evidence type="ECO:0000313" key="2">
    <source>
        <dbReference type="EMBL" id="VYS87343.1"/>
    </source>
</evidence>
<evidence type="ECO:0000256" key="1">
    <source>
        <dbReference type="SAM" id="Phobius"/>
    </source>
</evidence>
<reference evidence="2" key="1">
    <citation type="submission" date="2019-11" db="EMBL/GenBank/DDBJ databases">
        <authorList>
            <person name="Feng L."/>
        </authorList>
    </citation>
    <scope>NUCLEOTIDE SEQUENCE</scope>
    <source>
        <strain evidence="2">BintestinalisLFYP9</strain>
    </source>
</reference>
<proteinExistence type="predicted"/>
<gene>
    <name evidence="2" type="ORF">BILFYP9_00909</name>
</gene>
<protein>
    <submittedName>
        <fullName evidence="2">Uncharacterized protein</fullName>
    </submittedName>
</protein>
<keyword evidence="1" id="KW-1133">Transmembrane helix</keyword>
<dbReference type="AlphaFoldDB" id="A0A6N2S0X1"/>
<keyword evidence="1" id="KW-0472">Membrane</keyword>
<name>A0A6N2S0X1_9BACE</name>